<dbReference type="PANTHER" id="PTHR11705">
    <property type="entry name" value="PROTEASE FAMILY M14 CARBOXYPEPTIDASE A,B"/>
    <property type="match status" value="1"/>
</dbReference>
<dbReference type="InterPro" id="IPR029062">
    <property type="entry name" value="Class_I_gatase-like"/>
</dbReference>
<reference evidence="10 11" key="1">
    <citation type="submission" date="2023-12" db="EMBL/GenBank/DDBJ databases">
        <title>Friends and Foes: Symbiotic and Algicidal bacterial influence on Karenia brevis blooms.</title>
        <authorList>
            <person name="Fei C."/>
            <person name="Mohamed A.R."/>
            <person name="Booker A."/>
            <person name="Arshad M."/>
            <person name="Klass S."/>
            <person name="Ahn S."/>
            <person name="Gilbert P.M."/>
            <person name="Heil C.A."/>
            <person name="Martinez J.M."/>
            <person name="Amin S.A."/>
        </authorList>
    </citation>
    <scope>NUCLEOTIDE SEQUENCE [LARGE SCALE GENOMIC DNA]</scope>
    <source>
        <strain evidence="10 11">CE15</strain>
    </source>
</reference>
<dbReference type="Pfam" id="PF00246">
    <property type="entry name" value="Peptidase_M14"/>
    <property type="match status" value="1"/>
</dbReference>
<feature type="active site" description="Proton donor/acceptor" evidence="7">
    <location>
        <position position="327"/>
    </location>
</feature>
<evidence type="ECO:0000256" key="5">
    <source>
        <dbReference type="ARBA" id="ARBA00022833"/>
    </source>
</evidence>
<sequence length="851" mass="95183">MKKLSFFLITACLALFSCISSAKNLNFYFDDNIRFDPSIPTPESVLGYQVGDWHVRHDQLVSYMKLLAEKSERINIEVIGYSHEQRPLLLLTIANPARLNNIETVRKQHLAQSIEGAKINADAPVITWMGYSVHGNEASGSNAALLVAYYLAAAQGEKINRLLDETVILLDPALNPDGLARFAQWVNSHKGKNLVADENHREHNEAWPSGRTNHYFTDLNRDWLLLQHPESQARIAKYHQWMPHVLTDFHEMGPHSTYFFQPGIPSRKFPLTPEQNVELTKEIATFHAAALDQQGELYFTEESFDDFYIGKGSTYPDIHGTIGILFEQGSARGHKHETINGVREFYDAVKNQLTTSLSTFDAVVSGKQGLLSYQQKFYQDTAKLAKKDKVKGYVVAAGNDKSRYELFLSLLQQHQIKAYPLSKDVSVNKQDFSANSSVYIPLNQPQYRLIKGAFLEQTSFNDNTFYDVSGWNLAHSFNLEFSAVTSTRGIKYQDSWQPANQTENQNLASSYALAFEWNDYLAPKLLSQLQQNGVIARAAMKPFTASTANGEQRFAAGAIIIAKGLQQDADWFNKVQQLASNSPVKVHQISSGLTAQGVDIGSRNIVPLKTPKVLLLGGKGTSQYEVGEVWYYLDRYLDIAATLVDLDRLERIDLASYTHVILTNGSFSTVNAKMVEKLKYWVQHGGVIWGHKSGAKFLADKGILKAEYLSSNDMAKAFPTDNLSYADKDSYHGDKRIAGAIFNANIDLSHPLSFSFERGTLPVFKNSTFVLKPSEKPFVNVATYTKTPLLAGFSHELNNQQIAGAGVLMAHNYGKGKVIAMSDNPVFRSYWYGTSRLLSNAIFFGHAIDAK</sequence>
<comment type="similarity">
    <text evidence="2 7">Belongs to the peptidase M14 family.</text>
</comment>
<dbReference type="PROSITE" id="PS52035">
    <property type="entry name" value="PEPTIDASE_M14"/>
    <property type="match status" value="1"/>
</dbReference>
<dbReference type="CDD" id="cd06238">
    <property type="entry name" value="M14-like"/>
    <property type="match status" value="1"/>
</dbReference>
<evidence type="ECO:0000259" key="9">
    <source>
        <dbReference type="PROSITE" id="PS52035"/>
    </source>
</evidence>
<dbReference type="Proteomes" id="UP001382455">
    <property type="component" value="Unassembled WGS sequence"/>
</dbReference>
<evidence type="ECO:0000256" key="1">
    <source>
        <dbReference type="ARBA" id="ARBA00001947"/>
    </source>
</evidence>
<dbReference type="EMBL" id="JBAWKS010000001">
    <property type="protein sequence ID" value="MEI4550639.1"/>
    <property type="molecule type" value="Genomic_DNA"/>
</dbReference>
<dbReference type="SUPFAM" id="SSF52317">
    <property type="entry name" value="Class I glutamine amidotransferase-like"/>
    <property type="match status" value="1"/>
</dbReference>
<gene>
    <name evidence="10" type="ORF">WAE96_13295</name>
</gene>
<keyword evidence="3" id="KW-0645">Protease</keyword>
<keyword evidence="11" id="KW-1185">Reference proteome</keyword>
<evidence type="ECO:0000313" key="10">
    <source>
        <dbReference type="EMBL" id="MEI4550639.1"/>
    </source>
</evidence>
<keyword evidence="6" id="KW-0482">Metalloprotease</keyword>
<dbReference type="PANTHER" id="PTHR11705:SF143">
    <property type="entry name" value="SLL0236 PROTEIN"/>
    <property type="match status" value="1"/>
</dbReference>
<evidence type="ECO:0000256" key="4">
    <source>
        <dbReference type="ARBA" id="ARBA00022801"/>
    </source>
</evidence>
<dbReference type="PROSITE" id="PS51257">
    <property type="entry name" value="PROKAR_LIPOPROTEIN"/>
    <property type="match status" value="1"/>
</dbReference>
<dbReference type="InterPro" id="IPR000834">
    <property type="entry name" value="Peptidase_M14"/>
</dbReference>
<evidence type="ECO:0000256" key="6">
    <source>
        <dbReference type="ARBA" id="ARBA00023049"/>
    </source>
</evidence>
<feature type="signal peptide" evidence="8">
    <location>
        <begin position="1"/>
        <end position="22"/>
    </location>
</feature>
<proteinExistence type="inferred from homology"/>
<keyword evidence="4" id="KW-0378">Hydrolase</keyword>
<dbReference type="SMART" id="SM00631">
    <property type="entry name" value="Zn_pept"/>
    <property type="match status" value="1"/>
</dbReference>
<feature type="domain" description="Peptidase M14" evidence="9">
    <location>
        <begin position="53"/>
        <end position="349"/>
    </location>
</feature>
<dbReference type="Gene3D" id="3.40.630.10">
    <property type="entry name" value="Zn peptidases"/>
    <property type="match status" value="1"/>
</dbReference>
<comment type="cofactor">
    <cofactor evidence="1">
        <name>Zn(2+)</name>
        <dbReference type="ChEBI" id="CHEBI:29105"/>
    </cofactor>
</comment>
<evidence type="ECO:0000313" key="11">
    <source>
        <dbReference type="Proteomes" id="UP001382455"/>
    </source>
</evidence>
<feature type="chain" id="PRO_5045923015" evidence="8">
    <location>
        <begin position="23"/>
        <end position="851"/>
    </location>
</feature>
<evidence type="ECO:0000256" key="2">
    <source>
        <dbReference type="ARBA" id="ARBA00005988"/>
    </source>
</evidence>
<organism evidence="10 11">
    <name type="scientific">Pseudoalteromonas spongiae</name>
    <dbReference type="NCBI Taxonomy" id="298657"/>
    <lineage>
        <taxon>Bacteria</taxon>
        <taxon>Pseudomonadati</taxon>
        <taxon>Pseudomonadota</taxon>
        <taxon>Gammaproteobacteria</taxon>
        <taxon>Alteromonadales</taxon>
        <taxon>Pseudoalteromonadaceae</taxon>
        <taxon>Pseudoalteromonas</taxon>
    </lineage>
</organism>
<accession>A0ABU8EUJ5</accession>
<dbReference type="RefSeq" id="WP_336435756.1">
    <property type="nucleotide sequence ID" value="NZ_JBAWKS010000001.1"/>
</dbReference>
<dbReference type="SUPFAM" id="SSF53187">
    <property type="entry name" value="Zn-dependent exopeptidases"/>
    <property type="match status" value="1"/>
</dbReference>
<evidence type="ECO:0000256" key="8">
    <source>
        <dbReference type="SAM" id="SignalP"/>
    </source>
</evidence>
<evidence type="ECO:0000256" key="7">
    <source>
        <dbReference type="PROSITE-ProRule" id="PRU01379"/>
    </source>
</evidence>
<comment type="caution">
    <text evidence="10">The sequence shown here is derived from an EMBL/GenBank/DDBJ whole genome shotgun (WGS) entry which is preliminary data.</text>
</comment>
<evidence type="ECO:0000256" key="3">
    <source>
        <dbReference type="ARBA" id="ARBA00022670"/>
    </source>
</evidence>
<name>A0ABU8EUJ5_9GAMM</name>
<protein>
    <submittedName>
        <fullName evidence="10">M14 metallopeptidase family protein</fullName>
    </submittedName>
</protein>
<keyword evidence="8" id="KW-0732">Signal</keyword>
<keyword evidence="5" id="KW-0862">Zinc</keyword>